<organism evidence="4 5">
    <name type="scientific">Aliivibrio finisterrensis</name>
    <dbReference type="NCBI Taxonomy" id="511998"/>
    <lineage>
        <taxon>Bacteria</taxon>
        <taxon>Pseudomonadati</taxon>
        <taxon>Pseudomonadota</taxon>
        <taxon>Gammaproteobacteria</taxon>
        <taxon>Vibrionales</taxon>
        <taxon>Vibrionaceae</taxon>
        <taxon>Aliivibrio</taxon>
    </lineage>
</organism>
<comment type="caution">
    <text evidence="4">The sequence shown here is derived from an EMBL/GenBank/DDBJ whole genome shotgun (WGS) entry which is preliminary data.</text>
</comment>
<dbReference type="AlphaFoldDB" id="A0A6N6RNZ2"/>
<reference evidence="4 5" key="1">
    <citation type="submission" date="2019-09" db="EMBL/GenBank/DDBJ databases">
        <title>Genome of Aliivibrio finisterrensis LMG 23869 (type strain).</title>
        <authorList>
            <person name="Bowman J.P."/>
        </authorList>
    </citation>
    <scope>NUCLEOTIDE SEQUENCE [LARGE SCALE GENOMIC DNA]</scope>
    <source>
        <strain evidence="4 5">LMG 23869</strain>
    </source>
</reference>
<feature type="domain" description="NAD-dependent epimerase/dehydratase" evidence="3">
    <location>
        <begin position="4"/>
        <end position="209"/>
    </location>
</feature>
<evidence type="ECO:0000256" key="2">
    <source>
        <dbReference type="ARBA" id="ARBA00007637"/>
    </source>
</evidence>
<dbReference type="Gene3D" id="3.40.50.720">
    <property type="entry name" value="NAD(P)-binding Rossmann-like Domain"/>
    <property type="match status" value="1"/>
</dbReference>
<dbReference type="Proteomes" id="UP000434870">
    <property type="component" value="Unassembled WGS sequence"/>
</dbReference>
<evidence type="ECO:0000259" key="3">
    <source>
        <dbReference type="Pfam" id="PF01370"/>
    </source>
</evidence>
<dbReference type="InterPro" id="IPR001509">
    <property type="entry name" value="Epimerase_deHydtase"/>
</dbReference>
<sequence>MKAIITGATGFIGQEVAKLLSNSRFVVRKKNSYSEEFIIDDLNGNTDWSGAFEGIDTVIHIAGLAHGGTWTKHDYHSVNVEATVSLAHEAFKNGVKRFVFISSIGVNGAQTFGEPFTETSKPAPHNIYAQSKLLAEIELKKMSEETDLELVIIRPALVYGSKAPGSFSKLVRLIDRVRIVPFYHNNSRSFISVQNLADLIVVCAKHTNAPGNTFLATDGESVSIRDFTDAIARALNVKLVQFPLPVRLIKPLAALFGKEHMVNQLYGDLEVDVSPTLQILDWKPPFTMEEAMTSLQKLRGLQR</sequence>
<dbReference type="EMBL" id="WBVP01000033">
    <property type="protein sequence ID" value="KAB2823171.1"/>
    <property type="molecule type" value="Genomic_DNA"/>
</dbReference>
<protein>
    <submittedName>
        <fullName evidence="4">NAD-dependent epimerase/dehydratase family protein</fullName>
    </submittedName>
</protein>
<dbReference type="SUPFAM" id="SSF51735">
    <property type="entry name" value="NAD(P)-binding Rossmann-fold domains"/>
    <property type="match status" value="1"/>
</dbReference>
<dbReference type="Pfam" id="PF01370">
    <property type="entry name" value="Epimerase"/>
    <property type="match status" value="1"/>
</dbReference>
<evidence type="ECO:0000256" key="1">
    <source>
        <dbReference type="ARBA" id="ARBA00005125"/>
    </source>
</evidence>
<accession>A0A6N6RNZ2</accession>
<name>A0A6N6RNZ2_9GAMM</name>
<comment type="similarity">
    <text evidence="2">Belongs to the NAD(P)-dependent epimerase/dehydratase family.</text>
</comment>
<comment type="pathway">
    <text evidence="1">Bacterial outer membrane biogenesis; LPS O-antigen biosynthesis.</text>
</comment>
<evidence type="ECO:0000313" key="4">
    <source>
        <dbReference type="EMBL" id="KAB2823171.1"/>
    </source>
</evidence>
<proteinExistence type="inferred from homology"/>
<evidence type="ECO:0000313" key="5">
    <source>
        <dbReference type="Proteomes" id="UP000434870"/>
    </source>
</evidence>
<dbReference type="InterPro" id="IPR036291">
    <property type="entry name" value="NAD(P)-bd_dom_sf"/>
</dbReference>
<gene>
    <name evidence="4" type="ORF">F8B77_16790</name>
</gene>
<dbReference type="PANTHER" id="PTHR43000">
    <property type="entry name" value="DTDP-D-GLUCOSE 4,6-DEHYDRATASE-RELATED"/>
    <property type="match status" value="1"/>
</dbReference>